<reference evidence="4 5" key="1">
    <citation type="submission" date="2015-02" db="EMBL/GenBank/DDBJ databases">
        <authorList>
            <person name="Chooi Y.-H."/>
        </authorList>
    </citation>
    <scope>NUCLEOTIDE SEQUENCE [LARGE SCALE GENOMIC DNA]</scope>
    <source>
        <strain evidence="4">E3</strain>
    </source>
</reference>
<dbReference type="PROSITE" id="PS50297">
    <property type="entry name" value="ANK_REP_REGION"/>
    <property type="match status" value="2"/>
</dbReference>
<feature type="repeat" description="ANK" evidence="3">
    <location>
        <begin position="127"/>
        <end position="151"/>
    </location>
</feature>
<dbReference type="InterPro" id="IPR002110">
    <property type="entry name" value="Ankyrin_rpt"/>
</dbReference>
<dbReference type="Gene3D" id="1.25.40.20">
    <property type="entry name" value="Ankyrin repeat-containing domain"/>
    <property type="match status" value="2"/>
</dbReference>
<dbReference type="SMART" id="SM00248">
    <property type="entry name" value="ANK"/>
    <property type="match status" value="3"/>
</dbReference>
<feature type="repeat" description="ANK" evidence="3">
    <location>
        <begin position="93"/>
        <end position="114"/>
    </location>
</feature>
<dbReference type="PANTHER" id="PTHR24198">
    <property type="entry name" value="ANKYRIN REPEAT AND PROTEIN KINASE DOMAIN-CONTAINING PROTEIN"/>
    <property type="match status" value="1"/>
</dbReference>
<dbReference type="EMBL" id="CDSF01000138">
    <property type="protein sequence ID" value="CEP03039.1"/>
    <property type="molecule type" value="Genomic_DNA"/>
</dbReference>
<keyword evidence="2 3" id="KW-0040">ANK repeat</keyword>
<dbReference type="STRING" id="37360.A0A0G4J6L9"/>
<dbReference type="PANTHER" id="PTHR24198:SF194">
    <property type="entry name" value="INVERSIN-A"/>
    <property type="match status" value="1"/>
</dbReference>
<dbReference type="PROSITE" id="PS50088">
    <property type="entry name" value="ANK_REPEAT"/>
    <property type="match status" value="2"/>
</dbReference>
<accession>A0A0G4J6L9</accession>
<evidence type="ECO:0000256" key="3">
    <source>
        <dbReference type="PROSITE-ProRule" id="PRU00023"/>
    </source>
</evidence>
<sequence length="179" mass="19699">MLSLEAINDVVGNVPGIVRLYQVAIDERQQEIVDSIYSHLAYEGNVGLVVHNVPWDNFGQTLLHWAARNGEDSIVELLRNGPEVQVNEGDNIGGSTPLHLAAEFGHLRVIQLLLLCPWLEVNAVDKSGRTPLLRALDQGHSAAFELLLEDGRTEINAADDRGTALHRVAARGDIRLFKN</sequence>
<dbReference type="SUPFAM" id="SSF48403">
    <property type="entry name" value="Ankyrin repeat"/>
    <property type="match status" value="1"/>
</dbReference>
<keyword evidence="5" id="KW-1185">Reference proteome</keyword>
<evidence type="ECO:0000313" key="5">
    <source>
        <dbReference type="Proteomes" id="UP000039324"/>
    </source>
</evidence>
<dbReference type="Pfam" id="PF12796">
    <property type="entry name" value="Ank_2"/>
    <property type="match status" value="1"/>
</dbReference>
<dbReference type="Proteomes" id="UP000039324">
    <property type="component" value="Unassembled WGS sequence"/>
</dbReference>
<protein>
    <submittedName>
        <fullName evidence="4">Uncharacterized protein</fullName>
    </submittedName>
</protein>
<dbReference type="OrthoDB" id="341259at2759"/>
<dbReference type="InterPro" id="IPR036770">
    <property type="entry name" value="Ankyrin_rpt-contain_sf"/>
</dbReference>
<proteinExistence type="predicted"/>
<evidence type="ECO:0000256" key="1">
    <source>
        <dbReference type="ARBA" id="ARBA00022737"/>
    </source>
</evidence>
<evidence type="ECO:0000256" key="2">
    <source>
        <dbReference type="ARBA" id="ARBA00023043"/>
    </source>
</evidence>
<dbReference type="AlphaFoldDB" id="A0A0G4J6L9"/>
<name>A0A0G4J6L9_PLABS</name>
<gene>
    <name evidence="4" type="ORF">PBRA_009257</name>
</gene>
<keyword evidence="1" id="KW-0677">Repeat</keyword>
<dbReference type="Pfam" id="PF00023">
    <property type="entry name" value="Ank"/>
    <property type="match status" value="1"/>
</dbReference>
<organism evidence="4 5">
    <name type="scientific">Plasmodiophora brassicae</name>
    <name type="common">Clubroot disease agent</name>
    <dbReference type="NCBI Taxonomy" id="37360"/>
    <lineage>
        <taxon>Eukaryota</taxon>
        <taxon>Sar</taxon>
        <taxon>Rhizaria</taxon>
        <taxon>Endomyxa</taxon>
        <taxon>Phytomyxea</taxon>
        <taxon>Plasmodiophorida</taxon>
        <taxon>Plasmodiophoridae</taxon>
        <taxon>Plasmodiophora</taxon>
    </lineage>
</organism>
<evidence type="ECO:0000313" key="4">
    <source>
        <dbReference type="EMBL" id="CEP03039.1"/>
    </source>
</evidence>